<comment type="catalytic activity">
    <reaction evidence="5">
        <text>(2R)-3-phosphoglycerate + NAD(+) = 3-phosphooxypyruvate + NADH + H(+)</text>
        <dbReference type="Rhea" id="RHEA:12641"/>
        <dbReference type="ChEBI" id="CHEBI:15378"/>
        <dbReference type="ChEBI" id="CHEBI:18110"/>
        <dbReference type="ChEBI" id="CHEBI:57540"/>
        <dbReference type="ChEBI" id="CHEBI:57945"/>
        <dbReference type="ChEBI" id="CHEBI:58272"/>
        <dbReference type="EC" id="1.1.1.95"/>
    </reaction>
</comment>
<dbReference type="PROSITE" id="PS51671">
    <property type="entry name" value="ACT"/>
    <property type="match status" value="1"/>
</dbReference>
<feature type="non-terminal residue" evidence="7">
    <location>
        <position position="1"/>
    </location>
</feature>
<dbReference type="SUPFAM" id="SSF55021">
    <property type="entry name" value="ACT-like"/>
    <property type="match status" value="1"/>
</dbReference>
<comment type="pathway">
    <text evidence="1">Amino-acid biosynthesis; L-serine biosynthesis; L-serine from 3-phospho-D-glycerate: step 1/3.</text>
</comment>
<evidence type="ECO:0000259" key="6">
    <source>
        <dbReference type="PROSITE" id="PS51671"/>
    </source>
</evidence>
<name>A0A381PHB2_9ZZZZ</name>
<gene>
    <name evidence="7" type="ORF">METZ01_LOCUS19259</name>
</gene>
<organism evidence="7">
    <name type="scientific">marine metagenome</name>
    <dbReference type="NCBI Taxonomy" id="408172"/>
    <lineage>
        <taxon>unclassified sequences</taxon>
        <taxon>metagenomes</taxon>
        <taxon>ecological metagenomes</taxon>
    </lineage>
</organism>
<dbReference type="UniPathway" id="UPA00135">
    <property type="reaction ID" value="UER00196"/>
</dbReference>
<dbReference type="Gene3D" id="3.30.70.260">
    <property type="match status" value="1"/>
</dbReference>
<dbReference type="SUPFAM" id="SSF51735">
    <property type="entry name" value="NAD(P)-binding Rossmann-fold domains"/>
    <property type="match status" value="1"/>
</dbReference>
<feature type="non-terminal residue" evidence="7">
    <location>
        <position position="380"/>
    </location>
</feature>
<evidence type="ECO:0000256" key="4">
    <source>
        <dbReference type="ARBA" id="ARBA00023027"/>
    </source>
</evidence>
<dbReference type="InterPro" id="IPR002912">
    <property type="entry name" value="ACT_dom"/>
</dbReference>
<evidence type="ECO:0000256" key="3">
    <source>
        <dbReference type="ARBA" id="ARBA00023002"/>
    </source>
</evidence>
<dbReference type="EC" id="1.1.1.95" evidence="2"/>
<evidence type="ECO:0000313" key="7">
    <source>
        <dbReference type="EMBL" id="SUZ66405.1"/>
    </source>
</evidence>
<evidence type="ECO:0000256" key="5">
    <source>
        <dbReference type="ARBA" id="ARBA00048731"/>
    </source>
</evidence>
<dbReference type="EMBL" id="UINC01000983">
    <property type="protein sequence ID" value="SUZ66405.1"/>
    <property type="molecule type" value="Genomic_DNA"/>
</dbReference>
<proteinExistence type="predicted"/>
<dbReference type="Pfam" id="PF02826">
    <property type="entry name" value="2-Hacid_dh_C"/>
    <property type="match status" value="1"/>
</dbReference>
<accession>A0A381PHB2</accession>
<dbReference type="PANTHER" id="PTHR42938">
    <property type="entry name" value="FORMATE DEHYDROGENASE 1"/>
    <property type="match status" value="1"/>
</dbReference>
<evidence type="ECO:0000256" key="1">
    <source>
        <dbReference type="ARBA" id="ARBA00005216"/>
    </source>
</evidence>
<dbReference type="Pfam" id="PF00389">
    <property type="entry name" value="2-Hacid_dh"/>
    <property type="match status" value="1"/>
</dbReference>
<protein>
    <recommendedName>
        <fullName evidence="2">phosphoglycerate dehydrogenase</fullName>
        <ecNumber evidence="2">1.1.1.95</ecNumber>
    </recommendedName>
</protein>
<evidence type="ECO:0000256" key="2">
    <source>
        <dbReference type="ARBA" id="ARBA00013143"/>
    </source>
</evidence>
<feature type="domain" description="ACT" evidence="6">
    <location>
        <begin position="321"/>
        <end position="380"/>
    </location>
</feature>
<dbReference type="InterPro" id="IPR006140">
    <property type="entry name" value="D-isomer_DH_NAD-bd"/>
</dbReference>
<reference evidence="7" key="1">
    <citation type="submission" date="2018-05" db="EMBL/GenBank/DDBJ databases">
        <authorList>
            <person name="Lanie J.A."/>
            <person name="Ng W.-L."/>
            <person name="Kazmierczak K.M."/>
            <person name="Andrzejewski T.M."/>
            <person name="Davidsen T.M."/>
            <person name="Wayne K.J."/>
            <person name="Tettelin H."/>
            <person name="Glass J.I."/>
            <person name="Rusch D."/>
            <person name="Podicherti R."/>
            <person name="Tsui H.-C.T."/>
            <person name="Winkler M.E."/>
        </authorList>
    </citation>
    <scope>NUCLEOTIDE SEQUENCE</scope>
</reference>
<dbReference type="PANTHER" id="PTHR42938:SF47">
    <property type="entry name" value="HYDROXYPYRUVATE REDUCTASE"/>
    <property type="match status" value="1"/>
</dbReference>
<dbReference type="InterPro" id="IPR036291">
    <property type="entry name" value="NAD(P)-bd_dom_sf"/>
</dbReference>
<dbReference type="Gene3D" id="3.40.50.720">
    <property type="entry name" value="NAD(P)-binding Rossmann-like Domain"/>
    <property type="match status" value="2"/>
</dbReference>
<keyword evidence="4" id="KW-0520">NAD</keyword>
<dbReference type="AlphaFoldDB" id="A0A381PHB2"/>
<dbReference type="PROSITE" id="PS00065">
    <property type="entry name" value="D_2_HYDROXYACID_DH_1"/>
    <property type="match status" value="1"/>
</dbReference>
<dbReference type="InterPro" id="IPR006139">
    <property type="entry name" value="D-isomer_2_OHA_DH_cat_dom"/>
</dbReference>
<dbReference type="CDD" id="cd12174">
    <property type="entry name" value="PGDH_like_3"/>
    <property type="match status" value="1"/>
</dbReference>
<dbReference type="InterPro" id="IPR029752">
    <property type="entry name" value="D-isomer_DH_CS1"/>
</dbReference>
<dbReference type="GO" id="GO:0051287">
    <property type="term" value="F:NAD binding"/>
    <property type="evidence" value="ECO:0007669"/>
    <property type="project" value="InterPro"/>
</dbReference>
<dbReference type="InterPro" id="IPR045865">
    <property type="entry name" value="ACT-like_dom_sf"/>
</dbReference>
<keyword evidence="3" id="KW-0560">Oxidoreductase</keyword>
<dbReference type="GO" id="GO:0004617">
    <property type="term" value="F:phosphoglycerate dehydrogenase activity"/>
    <property type="evidence" value="ECO:0007669"/>
    <property type="project" value="UniProtKB-EC"/>
</dbReference>
<sequence>MYRIRTLDNIAERGITTFAADKFDVAGDMKRPHAILLRSHYLSIDELDDEVAAVARAGAGVNNIPVDACTERGIVVFNTPGANANSVKEIVLAALLLSARDIVGGMRFVRTLQDVNEEIDVHAKVELEKKRFSGRELTGRTLGVVGLGSVGSLVAKAALDLGMDVVGYDPALSIDAAWRLPSQVVRMENLPSLFSRSELISLHVPANPETRSMINAETLASFRPGTALLNFAREEIVDVPAVVNALDEGILSYYFTDFPNSLLSGHERAHAMPHLGASTTEAEEKCAVMAASQLDTFLQFGNIENSVNFPTISLEPSEGYRIGISNRNVAGSLGGLLSVLADRQINVIDLINKSRGEIAYNLIDIAEPPNDQILADLLAI</sequence>
<dbReference type="SUPFAM" id="SSF52283">
    <property type="entry name" value="Formate/glycerate dehydrogenase catalytic domain-like"/>
    <property type="match status" value="1"/>
</dbReference>